<dbReference type="Gene3D" id="3.90.1300.10">
    <property type="entry name" value="Amidase signature (AS) domain"/>
    <property type="match status" value="1"/>
</dbReference>
<feature type="non-terminal residue" evidence="7">
    <location>
        <position position="1"/>
    </location>
</feature>
<dbReference type="PANTHER" id="PTHR42678">
    <property type="entry name" value="AMIDASE"/>
    <property type="match status" value="1"/>
</dbReference>
<feature type="non-terminal residue" evidence="7">
    <location>
        <position position="1156"/>
    </location>
</feature>
<keyword evidence="4" id="KW-0732">Signal</keyword>
<reference evidence="7 8" key="1">
    <citation type="submission" date="2018-05" db="EMBL/GenBank/DDBJ databases">
        <title>Draft genome sequence of Scytalidium lignicola DSM 105466, a ubiquitous saprotrophic fungus.</title>
        <authorList>
            <person name="Buettner E."/>
            <person name="Gebauer A.M."/>
            <person name="Hofrichter M."/>
            <person name="Liers C."/>
            <person name="Kellner H."/>
        </authorList>
    </citation>
    <scope>NUCLEOTIDE SEQUENCE [LARGE SCALE GENOMIC DNA]</scope>
    <source>
        <strain evidence="7 8">DSM 105466</strain>
    </source>
</reference>
<organism evidence="7 8">
    <name type="scientific">Scytalidium lignicola</name>
    <name type="common">Hyphomycete</name>
    <dbReference type="NCBI Taxonomy" id="5539"/>
    <lineage>
        <taxon>Eukaryota</taxon>
        <taxon>Fungi</taxon>
        <taxon>Dikarya</taxon>
        <taxon>Ascomycota</taxon>
        <taxon>Pezizomycotina</taxon>
        <taxon>Leotiomycetes</taxon>
        <taxon>Leotiomycetes incertae sedis</taxon>
        <taxon>Scytalidium</taxon>
    </lineage>
</organism>
<comment type="caution">
    <text evidence="7">The sequence shown here is derived from an EMBL/GenBank/DDBJ whole genome shotgun (WGS) entry which is preliminary data.</text>
</comment>
<dbReference type="Pfam" id="PF00264">
    <property type="entry name" value="Tyrosinase"/>
    <property type="match status" value="1"/>
</dbReference>
<dbReference type="InterPro" id="IPR041640">
    <property type="entry name" value="Tyrosinase_C"/>
</dbReference>
<dbReference type="STRING" id="5539.A0A3E2H2R8"/>
<dbReference type="PROSITE" id="PS00497">
    <property type="entry name" value="TYROSINASE_1"/>
    <property type="match status" value="1"/>
</dbReference>
<feature type="domain" description="Tyrosinase copper-binding" evidence="6">
    <location>
        <begin position="306"/>
        <end position="317"/>
    </location>
</feature>
<dbReference type="Pfam" id="PF01425">
    <property type="entry name" value="Amidase"/>
    <property type="match status" value="1"/>
</dbReference>
<protein>
    <recommendedName>
        <fullName evidence="5 6">Tyrosinase copper-binding domain-containing protein</fullName>
    </recommendedName>
</protein>
<dbReference type="InterPro" id="IPR036928">
    <property type="entry name" value="AS_sf"/>
</dbReference>
<keyword evidence="8" id="KW-1185">Reference proteome</keyword>
<accession>A0A3E2H2R8</accession>
<evidence type="ECO:0000256" key="1">
    <source>
        <dbReference type="ARBA" id="ARBA00001973"/>
    </source>
</evidence>
<dbReference type="InterPro" id="IPR023631">
    <property type="entry name" value="Amidase_dom"/>
</dbReference>
<dbReference type="Proteomes" id="UP000258309">
    <property type="component" value="Unassembled WGS sequence"/>
</dbReference>
<feature type="domain" description="Tyrosinase copper-binding" evidence="5">
    <location>
        <begin position="114"/>
        <end position="131"/>
    </location>
</feature>
<dbReference type="Gene3D" id="2.60.310.20">
    <property type="match status" value="1"/>
</dbReference>
<dbReference type="InterPro" id="IPR008922">
    <property type="entry name" value="Di-copper_centre_dom_sf"/>
</dbReference>
<keyword evidence="2" id="KW-0560">Oxidoreductase</keyword>
<keyword evidence="3" id="KW-0503">Monooxygenase</keyword>
<feature type="signal peptide" evidence="4">
    <location>
        <begin position="1"/>
        <end position="25"/>
    </location>
</feature>
<dbReference type="PANTHER" id="PTHR42678:SF5">
    <property type="entry name" value="GLUTAMYL-TRNA(GLN) AMIDOTRANSFERASE SUBUNIT A"/>
    <property type="match status" value="1"/>
</dbReference>
<gene>
    <name evidence="7" type="ORF">B7463_g8755</name>
</gene>
<proteinExistence type="predicted"/>
<dbReference type="PROSITE" id="PS00498">
    <property type="entry name" value="TYROSINASE_2"/>
    <property type="match status" value="1"/>
</dbReference>
<evidence type="ECO:0000259" key="5">
    <source>
        <dbReference type="PROSITE" id="PS00497"/>
    </source>
</evidence>
<comment type="cofactor">
    <cofactor evidence="1">
        <name>Cu(2+)</name>
        <dbReference type="ChEBI" id="CHEBI:29036"/>
    </cofactor>
</comment>
<dbReference type="SUPFAM" id="SSF48056">
    <property type="entry name" value="Di-copper centre-containing domain"/>
    <property type="match status" value="1"/>
</dbReference>
<dbReference type="InterPro" id="IPR002227">
    <property type="entry name" value="Tyrosinase_Cu-bd"/>
</dbReference>
<evidence type="ECO:0000313" key="8">
    <source>
        <dbReference type="Proteomes" id="UP000258309"/>
    </source>
</evidence>
<dbReference type="GO" id="GO:0004497">
    <property type="term" value="F:monooxygenase activity"/>
    <property type="evidence" value="ECO:0007669"/>
    <property type="project" value="UniProtKB-KW"/>
</dbReference>
<evidence type="ECO:0000256" key="3">
    <source>
        <dbReference type="ARBA" id="ARBA00023033"/>
    </source>
</evidence>
<dbReference type="AlphaFoldDB" id="A0A3E2H2R8"/>
<evidence type="ECO:0000259" key="6">
    <source>
        <dbReference type="PROSITE" id="PS00498"/>
    </source>
</evidence>
<sequence length="1156" mass="124862">MLCRQTSVCCFFLTVLFFFSSITSAQDQNVTITGIHTGINNKTGERPARRNILDLQKDTPQWSLYILALAVMQTASDSDILGYYQISGIHGRPYAPWNGVNTVPDAPVTGYCTHDSILFPTWHRPYVALYEQVLVQYAQQIAAMYPDDLIDSYQAAAANLRVPFWDWASNATIPPIVNQQTLVIQTPYGYQPFANPLYQYTFKAFPLNTTYFPPDAYDGELAQYRVTVRSPDKAGGPSNFATANSALLRDNLKQRTYDSLVKSTTFNTFATVTYGSNALEGVHGSVHVDVGGNYGHMSQLSYSAFDPIFWLHHANVDRMFAIWEAIYPDQFLETAKDIYGTFTIPPNSQDTVDTPLTPFSISGTAFYTSTTARNMSTFGYTYPEIQDWNQSSDQLKANVTSQINMLYNPNGVNTVSKRHMDSEPKLIRRPHPHHKIRERAAKPRAWSVGIQVNKFGLDGKRFFVRVFVGAVPKDEQDWPTSPNLAGSMAVLPAPHGMGPLPVVLVNGEVNLSQELDEAGYNGNEVVEILAYLKKNLHFKIQMFNGTAIENRPDLCLTVMVQDEVVTPASALTELPTFGEKTKHPDVLGVVYAASKAIAGAAGKSKSKSGLLPLIAAVNANGNGNSYGSSFNSEPFDPREATIETVHTALYSGIATCRDIVSSFISRIEAYNPTINAIITLNPNALKLADELDEKLAYGNATGPLFCIPILLKDNYDTSEMKTTGGCLDLADNQPKVDAPTVAAFKNAGAIILGKTNLHELALEGLSVSSLGGQTINPYDHTRTPGGSSGGTGAAIATSFAVFGTGTDTVNSLRSPASANNLFSFRPTRGLISRAGVIPISYTQDAVGAIGRSIKDLAAALTIMASVGYDSSDNTTALIPPAVRGIDYSSAIYGGSLKGVRLGLLQGFFNRTASTETTPVNQAMDHMVSVLKAAGATIVPIDETVYNATSIGTLDVQTSEYREGMNSYLSSSFLSGSRPATFHDLYTSGKFLVIPSQYPYVNTALVSSTGNASYAPAKLAIQNLTTVVKTTFTVNALDALIYPEQKNLVVKIGSPSQSGRNGILAALTGSPVVTIPAGFSAPTKDAPLGVPVGMEIMGLPWSESKLLNIANQISSITHVRKMPSFANQSVETKAYKTVPVVRPNNKNIPSVYPIGKL</sequence>
<dbReference type="EMBL" id="NCSJ02000199">
    <property type="protein sequence ID" value="RFU27587.1"/>
    <property type="molecule type" value="Genomic_DNA"/>
</dbReference>
<evidence type="ECO:0000313" key="7">
    <source>
        <dbReference type="EMBL" id="RFU27587.1"/>
    </source>
</evidence>
<evidence type="ECO:0000256" key="2">
    <source>
        <dbReference type="ARBA" id="ARBA00023002"/>
    </source>
</evidence>
<evidence type="ECO:0000256" key="4">
    <source>
        <dbReference type="SAM" id="SignalP"/>
    </source>
</evidence>
<dbReference type="Pfam" id="PF18132">
    <property type="entry name" value="Tyrosinase_C"/>
    <property type="match status" value="1"/>
</dbReference>
<name>A0A3E2H2R8_SCYLI</name>
<dbReference type="Gene3D" id="1.10.1280.10">
    <property type="entry name" value="Di-copper center containing domain from catechol oxidase"/>
    <property type="match status" value="1"/>
</dbReference>
<feature type="chain" id="PRO_5017779064" description="Tyrosinase copper-binding domain-containing protein" evidence="4">
    <location>
        <begin position="26"/>
        <end position="1156"/>
    </location>
</feature>
<dbReference type="SUPFAM" id="SSF75304">
    <property type="entry name" value="Amidase signature (AS) enzymes"/>
    <property type="match status" value="1"/>
</dbReference>
<dbReference type="PRINTS" id="PR00092">
    <property type="entry name" value="TYROSINASE"/>
</dbReference>
<dbReference type="OrthoDB" id="1658288at2759"/>